<evidence type="ECO:0000313" key="2">
    <source>
        <dbReference type="EMBL" id="ORJ18683.1"/>
    </source>
</evidence>
<keyword evidence="3" id="KW-1185">Reference proteome</keyword>
<comment type="caution">
    <text evidence="2">The sequence shown here is derived from an EMBL/GenBank/DDBJ whole genome shotgun (WGS) entry which is preliminary data.</text>
</comment>
<reference evidence="2 3" key="1">
    <citation type="journal article" date="2017" name="Int. J. Syst. Evol. Microbiol.">
        <title>Rouxiella badensis sp. nov. and Rouxiella silvae sp. nov. isolated from peat bog soil in Germany and emendation of the genus description.</title>
        <authorList>
            <person name="Le Fleche-Mateos A."/>
            <person name="Kugler J.H."/>
            <person name="Hansen S.H."/>
            <person name="Syldatk C."/>
            <person name="Hausmann R."/>
            <person name="Lomprez F."/>
            <person name="Vandenbogaert M."/>
            <person name="Manuguerra J.C."/>
            <person name="Grimont P.A."/>
        </authorList>
    </citation>
    <scope>NUCLEOTIDE SEQUENCE [LARGE SCALE GENOMIC DNA]</scope>
    <source>
        <strain evidence="2 3">213</strain>
    </source>
</reference>
<accession>A0ABX3TTZ9</accession>
<protein>
    <submittedName>
        <fullName evidence="2">Transcriptional regulator</fullName>
    </submittedName>
</protein>
<dbReference type="Proteomes" id="UP000192722">
    <property type="component" value="Unassembled WGS sequence"/>
</dbReference>
<evidence type="ECO:0000313" key="3">
    <source>
        <dbReference type="Proteomes" id="UP000192722"/>
    </source>
</evidence>
<sequence length="79" mass="8768">MTNLVIQRAIDLAGSQQKLAELCGVKQPTVWRWLHGGRVDAKNVMSVVRATEGQIQAHELRPDLPDVFPQPETTPIITP</sequence>
<dbReference type="RefSeq" id="WP_084984551.1">
    <property type="nucleotide sequence ID" value="NZ_CBCSCF010000001.1"/>
</dbReference>
<dbReference type="SUPFAM" id="SSF47413">
    <property type="entry name" value="lambda repressor-like DNA-binding domains"/>
    <property type="match status" value="1"/>
</dbReference>
<proteinExistence type="predicted"/>
<evidence type="ECO:0000259" key="1">
    <source>
        <dbReference type="PROSITE" id="PS50943"/>
    </source>
</evidence>
<dbReference type="EMBL" id="MRWD01000098">
    <property type="protein sequence ID" value="ORJ18683.1"/>
    <property type="molecule type" value="Genomic_DNA"/>
</dbReference>
<name>A0ABX3TTZ9_9GAMM</name>
<gene>
    <name evidence="2" type="ORF">BS639_23940</name>
</gene>
<feature type="domain" description="HTH cro/C1-type" evidence="1">
    <location>
        <begin position="15"/>
        <end position="60"/>
    </location>
</feature>
<dbReference type="InterPro" id="IPR031856">
    <property type="entry name" value="YdaS_toxin-like"/>
</dbReference>
<dbReference type="Pfam" id="PF15943">
    <property type="entry name" value="YdaS_toxin"/>
    <property type="match status" value="1"/>
</dbReference>
<dbReference type="Gene3D" id="1.10.260.40">
    <property type="entry name" value="lambda repressor-like DNA-binding domains"/>
    <property type="match status" value="1"/>
</dbReference>
<dbReference type="InterPro" id="IPR010982">
    <property type="entry name" value="Lambda_DNA-bd_dom_sf"/>
</dbReference>
<organism evidence="2 3">
    <name type="scientific">Rouxiella silvae</name>
    <dbReference type="NCBI Taxonomy" id="1646373"/>
    <lineage>
        <taxon>Bacteria</taxon>
        <taxon>Pseudomonadati</taxon>
        <taxon>Pseudomonadota</taxon>
        <taxon>Gammaproteobacteria</taxon>
        <taxon>Enterobacterales</taxon>
        <taxon>Yersiniaceae</taxon>
        <taxon>Rouxiella</taxon>
    </lineage>
</organism>
<dbReference type="CDD" id="cd00093">
    <property type="entry name" value="HTH_XRE"/>
    <property type="match status" value="1"/>
</dbReference>
<dbReference type="PROSITE" id="PS50943">
    <property type="entry name" value="HTH_CROC1"/>
    <property type="match status" value="1"/>
</dbReference>
<dbReference type="InterPro" id="IPR001387">
    <property type="entry name" value="Cro/C1-type_HTH"/>
</dbReference>